<dbReference type="Gene3D" id="3.40.640.10">
    <property type="entry name" value="Type I PLP-dependent aspartate aminotransferase-like (Major domain)"/>
    <property type="match status" value="1"/>
</dbReference>
<dbReference type="InterPro" id="IPR015424">
    <property type="entry name" value="PyrdxlP-dep_Trfase"/>
</dbReference>
<dbReference type="PROSITE" id="PS51340">
    <property type="entry name" value="MOSC"/>
    <property type="match status" value="1"/>
</dbReference>
<dbReference type="GO" id="GO:0016829">
    <property type="term" value="F:lyase activity"/>
    <property type="evidence" value="ECO:0007669"/>
    <property type="project" value="UniProtKB-UniRule"/>
</dbReference>
<feature type="domain" description="MOSC" evidence="6">
    <location>
        <begin position="716"/>
        <end position="910"/>
    </location>
</feature>
<accession>A0A2R6WVA4</accession>
<feature type="region of interest" description="Disordered" evidence="5">
    <location>
        <begin position="207"/>
        <end position="239"/>
    </location>
</feature>
<dbReference type="Pfam" id="PF03476">
    <property type="entry name" value="MOSC_N"/>
    <property type="match status" value="1"/>
</dbReference>
<dbReference type="GO" id="GO:0032787">
    <property type="term" value="P:monocarboxylic acid metabolic process"/>
    <property type="evidence" value="ECO:0007669"/>
    <property type="project" value="UniProtKB-ARBA"/>
</dbReference>
<dbReference type="InterPro" id="IPR015422">
    <property type="entry name" value="PyrdxlP-dep_Trfase_small"/>
</dbReference>
<organism evidence="7 8">
    <name type="scientific">Marchantia polymorpha</name>
    <name type="common">Common liverwort</name>
    <name type="synonym">Marchantia aquatica</name>
    <dbReference type="NCBI Taxonomy" id="3197"/>
    <lineage>
        <taxon>Eukaryota</taxon>
        <taxon>Viridiplantae</taxon>
        <taxon>Streptophyta</taxon>
        <taxon>Embryophyta</taxon>
        <taxon>Marchantiophyta</taxon>
        <taxon>Marchantiopsida</taxon>
        <taxon>Marchantiidae</taxon>
        <taxon>Marchantiales</taxon>
        <taxon>Marchantiaceae</taxon>
        <taxon>Marchantia</taxon>
    </lineage>
</organism>
<dbReference type="EMBL" id="KZ772727">
    <property type="protein sequence ID" value="PTQ37784.1"/>
    <property type="molecule type" value="Genomic_DNA"/>
</dbReference>
<keyword evidence="2 4" id="KW-0663">Pyridoxal phosphate</keyword>
<protein>
    <recommendedName>
        <fullName evidence="4">Molybdenum cofactor sulfurase</fullName>
        <shortName evidence="4">MCS</shortName>
        <shortName evidence="4">MOS</shortName>
        <shortName evidence="4">MoCo sulfurase</shortName>
        <ecNumber evidence="4">2.8.1.9</ecNumber>
    </recommendedName>
    <alternativeName>
        <fullName evidence="4">Molybdenum cofactor sulfurtransferase</fullName>
    </alternativeName>
</protein>
<dbReference type="Proteomes" id="UP000244005">
    <property type="component" value="Unassembled WGS sequence"/>
</dbReference>
<feature type="compositionally biased region" description="Polar residues" evidence="5">
    <location>
        <begin position="227"/>
        <end position="238"/>
    </location>
</feature>
<dbReference type="PANTHER" id="PTHR14237">
    <property type="entry name" value="MOLYBDOPTERIN COFACTOR SULFURASE MOSC"/>
    <property type="match status" value="1"/>
</dbReference>
<comment type="cofactor">
    <cofactor evidence="4">
        <name>pyridoxal 5'-phosphate</name>
        <dbReference type="ChEBI" id="CHEBI:597326"/>
    </cofactor>
</comment>
<dbReference type="HAMAP" id="MF_03050">
    <property type="entry name" value="MOCOS"/>
    <property type="match status" value="1"/>
</dbReference>
<dbReference type="InterPro" id="IPR011037">
    <property type="entry name" value="Pyrv_Knase-like_insert_dom_sf"/>
</dbReference>
<comment type="function">
    <text evidence="4">Sulfurates the molybdenum cofactor. Sulfation of molybdenum is essential for xanthine dehydrogenase (XDH) and aldehyde oxidase (ADO) enzymes in which molybdenum cofactor is liganded by 1 oxygen and 1 sulfur atom in active form.</text>
</comment>
<dbReference type="InterPro" id="IPR000192">
    <property type="entry name" value="Aminotrans_V_dom"/>
</dbReference>
<dbReference type="SUPFAM" id="SSF53383">
    <property type="entry name" value="PLP-dependent transferases"/>
    <property type="match status" value="1"/>
</dbReference>
<dbReference type="InterPro" id="IPR005302">
    <property type="entry name" value="MoCF_Sase_C"/>
</dbReference>
<dbReference type="SUPFAM" id="SSF141673">
    <property type="entry name" value="MOSC N-terminal domain-like"/>
    <property type="match status" value="1"/>
</dbReference>
<dbReference type="GO" id="GO:0030151">
    <property type="term" value="F:molybdenum ion binding"/>
    <property type="evidence" value="ECO:0007669"/>
    <property type="project" value="UniProtKB-UniRule"/>
</dbReference>
<evidence type="ECO:0000256" key="5">
    <source>
        <dbReference type="SAM" id="MobiDB-lite"/>
    </source>
</evidence>
<reference evidence="8" key="1">
    <citation type="journal article" date="2017" name="Cell">
        <title>Insights into land plant evolution garnered from the Marchantia polymorpha genome.</title>
        <authorList>
            <person name="Bowman J.L."/>
            <person name="Kohchi T."/>
            <person name="Yamato K.T."/>
            <person name="Jenkins J."/>
            <person name="Shu S."/>
            <person name="Ishizaki K."/>
            <person name="Yamaoka S."/>
            <person name="Nishihama R."/>
            <person name="Nakamura Y."/>
            <person name="Berger F."/>
            <person name="Adam C."/>
            <person name="Aki S.S."/>
            <person name="Althoff F."/>
            <person name="Araki T."/>
            <person name="Arteaga-Vazquez M.A."/>
            <person name="Balasubrmanian S."/>
            <person name="Barry K."/>
            <person name="Bauer D."/>
            <person name="Boehm C.R."/>
            <person name="Briginshaw L."/>
            <person name="Caballero-Perez J."/>
            <person name="Catarino B."/>
            <person name="Chen F."/>
            <person name="Chiyoda S."/>
            <person name="Chovatia M."/>
            <person name="Davies K.M."/>
            <person name="Delmans M."/>
            <person name="Demura T."/>
            <person name="Dierschke T."/>
            <person name="Dolan L."/>
            <person name="Dorantes-Acosta A.E."/>
            <person name="Eklund D.M."/>
            <person name="Florent S.N."/>
            <person name="Flores-Sandoval E."/>
            <person name="Fujiyama A."/>
            <person name="Fukuzawa H."/>
            <person name="Galik B."/>
            <person name="Grimanelli D."/>
            <person name="Grimwood J."/>
            <person name="Grossniklaus U."/>
            <person name="Hamada T."/>
            <person name="Haseloff J."/>
            <person name="Hetherington A.J."/>
            <person name="Higo A."/>
            <person name="Hirakawa Y."/>
            <person name="Hundley H.N."/>
            <person name="Ikeda Y."/>
            <person name="Inoue K."/>
            <person name="Inoue S.I."/>
            <person name="Ishida S."/>
            <person name="Jia Q."/>
            <person name="Kakita M."/>
            <person name="Kanazawa T."/>
            <person name="Kawai Y."/>
            <person name="Kawashima T."/>
            <person name="Kennedy M."/>
            <person name="Kinose K."/>
            <person name="Kinoshita T."/>
            <person name="Kohara Y."/>
            <person name="Koide E."/>
            <person name="Komatsu K."/>
            <person name="Kopischke S."/>
            <person name="Kubo M."/>
            <person name="Kyozuka J."/>
            <person name="Lagercrantz U."/>
            <person name="Lin S.S."/>
            <person name="Lindquist E."/>
            <person name="Lipzen A.M."/>
            <person name="Lu C.W."/>
            <person name="De Luna E."/>
            <person name="Martienssen R.A."/>
            <person name="Minamino N."/>
            <person name="Mizutani M."/>
            <person name="Mizutani M."/>
            <person name="Mochizuki N."/>
            <person name="Monte I."/>
            <person name="Mosher R."/>
            <person name="Nagasaki H."/>
            <person name="Nakagami H."/>
            <person name="Naramoto S."/>
            <person name="Nishitani K."/>
            <person name="Ohtani M."/>
            <person name="Okamoto T."/>
            <person name="Okumura M."/>
            <person name="Phillips J."/>
            <person name="Pollak B."/>
            <person name="Reinders A."/>
            <person name="Rovekamp M."/>
            <person name="Sano R."/>
            <person name="Sawa S."/>
            <person name="Schmid M.W."/>
            <person name="Shirakawa M."/>
            <person name="Solano R."/>
            <person name="Spunde A."/>
            <person name="Suetsugu N."/>
            <person name="Sugano S."/>
            <person name="Sugiyama A."/>
            <person name="Sun R."/>
            <person name="Suzuki Y."/>
            <person name="Takenaka M."/>
            <person name="Takezawa D."/>
            <person name="Tomogane H."/>
            <person name="Tsuzuki M."/>
            <person name="Ueda T."/>
            <person name="Umeda M."/>
            <person name="Ward J.M."/>
            <person name="Watanabe Y."/>
            <person name="Yazaki K."/>
            <person name="Yokoyama R."/>
            <person name="Yoshitake Y."/>
            <person name="Yotsui I."/>
            <person name="Zachgo S."/>
            <person name="Schmutz J."/>
        </authorList>
    </citation>
    <scope>NUCLEOTIDE SEQUENCE [LARGE SCALE GENOMIC DNA]</scope>
    <source>
        <strain evidence="8">Tak-1</strain>
    </source>
</reference>
<dbReference type="EC" id="2.8.1.9" evidence="4"/>
<dbReference type="SUPFAM" id="SSF50800">
    <property type="entry name" value="PK beta-barrel domain-like"/>
    <property type="match status" value="1"/>
</dbReference>
<evidence type="ECO:0000256" key="2">
    <source>
        <dbReference type="ARBA" id="ARBA00022898"/>
    </source>
</evidence>
<keyword evidence="8" id="KW-1185">Reference proteome</keyword>
<evidence type="ECO:0000256" key="4">
    <source>
        <dbReference type="HAMAP-Rule" id="MF_03050"/>
    </source>
</evidence>
<dbReference type="AlphaFoldDB" id="A0A2R6WVA4"/>
<sequence length="915" mass="101683">MPAEQLSRVCQFLVQLFLKFCVFSTLWVRKVIAPSRKRHERSTQKLSSQKSSFLKEYGDDYGYQDGPISVDELRSKEFARLQGSVYLDHAGTTLYAENQLKSVLLEFSTRLYGNPHSQSESSTLSSSIVKAARAQVLASCNASAEEYSCVFTSGATAALKLVGETFPWTNESQYMYTTENHNSVLGIREYALDLGATVTPVDIFPSSSKLSGESGSEEFDVRKRSSQVRGPSGTSSDHISSRGHAVYNLFAFPHECNFSGAKFDLGLVSYVQEGRHTHFQRGQWLVLLDAAKGCSTSPPDLRKFPADFVAISFYKIFGYPTGLGALLVRKGASELMKKKYFGGGTVAVSIADEDFVQRRLNVEERLEDGTISFLSIAALRHGFTVLSQLNMAAIRRHTGSLTGYTASKLDAFRHYNGLQVCTLYGNHASKMKKNYCDPHSDQGPIIAFNMKRADGSWIGSREVEKLASLRRIHLRTGCFCNPGACAKYLGLSSNDMKENFEAGHVCWDDNDVINGRPTGAVRVSFGYMSTFEDCSSFLDLISTYFVERYNSKTAPLKEKDVNCLFSVVSNSFVETKPSGGSTVSLQSIIVYPIKSCAGFTAKSWPLGDCGLLYDRDWLIKSTSGEVLTQKKCPSMWSIKTHIDLETGILHVEAPNMKGGIDIPLNNVANCEPSSNVTLCSNPVGANQCGLDADRWFSEALETPCSLVKRDVKSRFIKPRRSTIGSGDKKVFEEEETELSFANEGQILLVSQSSVDNLNSRLVASTSQRDYERNREVRSDKQHFQVDVKRFRPNLVVVGSEAYDEDLWDTLAIGDEQFKVRGGCNRCTMVNIDQSSGKREALSEPLATLASYRRFKGQINFGILIEQARHCTDRRLSSKEDETSKDSNVDSDILKRSHNRLVHVGQRVRVVQTLTN</sequence>
<dbReference type="GO" id="GO:0006777">
    <property type="term" value="P:Mo-molybdopterin cofactor biosynthetic process"/>
    <property type="evidence" value="ECO:0007669"/>
    <property type="project" value="UniProtKB-UniRule"/>
</dbReference>
<dbReference type="GO" id="GO:0008265">
    <property type="term" value="F:molybdenum cofactor sulfurtransferase activity"/>
    <property type="evidence" value="ECO:0007669"/>
    <property type="project" value="UniProtKB-UniRule"/>
</dbReference>
<dbReference type="InterPro" id="IPR005303">
    <property type="entry name" value="MOCOS_middle"/>
</dbReference>
<dbReference type="Gramene" id="Mp2g19930.1">
    <property type="protein sequence ID" value="Mp2g19930.1.cds"/>
    <property type="gene ID" value="Mp2g19930"/>
</dbReference>
<evidence type="ECO:0000256" key="3">
    <source>
        <dbReference type="ARBA" id="ARBA00023150"/>
    </source>
</evidence>
<name>A0A2R6WVA4_MARPO</name>
<dbReference type="GO" id="GO:0030170">
    <property type="term" value="F:pyridoxal phosphate binding"/>
    <property type="evidence" value="ECO:0007669"/>
    <property type="project" value="UniProtKB-UniRule"/>
</dbReference>
<evidence type="ECO:0000313" key="7">
    <source>
        <dbReference type="EMBL" id="PTQ37784.1"/>
    </source>
</evidence>
<proteinExistence type="inferred from homology"/>
<dbReference type="Gene3D" id="3.90.1150.10">
    <property type="entry name" value="Aspartate Aminotransferase, domain 1"/>
    <property type="match status" value="1"/>
</dbReference>
<evidence type="ECO:0000313" key="8">
    <source>
        <dbReference type="Proteomes" id="UP000244005"/>
    </source>
</evidence>
<dbReference type="Pfam" id="PF00266">
    <property type="entry name" value="Aminotran_5"/>
    <property type="match status" value="2"/>
</dbReference>
<keyword evidence="3 4" id="KW-0501">Molybdenum cofactor biosynthesis</keyword>
<comment type="catalytic activity">
    <reaction evidence="4">
        <text>Mo-molybdopterin + L-cysteine + AH2 = thio-Mo-molybdopterin + L-alanine + A + H2O</text>
        <dbReference type="Rhea" id="RHEA:42636"/>
        <dbReference type="ChEBI" id="CHEBI:13193"/>
        <dbReference type="ChEBI" id="CHEBI:15377"/>
        <dbReference type="ChEBI" id="CHEBI:17499"/>
        <dbReference type="ChEBI" id="CHEBI:35235"/>
        <dbReference type="ChEBI" id="CHEBI:57972"/>
        <dbReference type="ChEBI" id="CHEBI:71302"/>
        <dbReference type="ChEBI" id="CHEBI:82685"/>
        <dbReference type="EC" id="2.8.1.9"/>
    </reaction>
</comment>
<dbReference type="Pfam" id="PF03473">
    <property type="entry name" value="MOSC"/>
    <property type="match status" value="1"/>
</dbReference>
<dbReference type="PANTHER" id="PTHR14237:SF80">
    <property type="entry name" value="MOLYBDENUM COFACTOR SULFURASE"/>
    <property type="match status" value="1"/>
</dbReference>
<evidence type="ECO:0000256" key="1">
    <source>
        <dbReference type="ARBA" id="ARBA00022679"/>
    </source>
</evidence>
<dbReference type="InterPro" id="IPR028886">
    <property type="entry name" value="MoCo_sulfurase"/>
</dbReference>
<gene>
    <name evidence="7" type="ORF">MARPO_0055s0057</name>
</gene>
<evidence type="ECO:0000259" key="6">
    <source>
        <dbReference type="PROSITE" id="PS51340"/>
    </source>
</evidence>
<keyword evidence="1 4" id="KW-0808">Transferase</keyword>
<feature type="active site" evidence="4">
    <location>
        <position position="480"/>
    </location>
</feature>
<comment type="similarity">
    <text evidence="4">Belongs to the class-V pyridoxal-phosphate-dependent aminotransferase family. MOCOS subfamily.</text>
</comment>
<dbReference type="InterPro" id="IPR015421">
    <property type="entry name" value="PyrdxlP-dep_Trfase_major"/>
</dbReference>
<dbReference type="OrthoDB" id="10264306at2759"/>
<feature type="modified residue" description="N6-(pyridoxal phosphate)lysine" evidence="4">
    <location>
        <position position="315"/>
    </location>
</feature>